<organism evidence="2 3">
    <name type="scientific">Mycena pura</name>
    <dbReference type="NCBI Taxonomy" id="153505"/>
    <lineage>
        <taxon>Eukaryota</taxon>
        <taxon>Fungi</taxon>
        <taxon>Dikarya</taxon>
        <taxon>Basidiomycota</taxon>
        <taxon>Agaricomycotina</taxon>
        <taxon>Agaricomycetes</taxon>
        <taxon>Agaricomycetidae</taxon>
        <taxon>Agaricales</taxon>
        <taxon>Marasmiineae</taxon>
        <taxon>Mycenaceae</taxon>
        <taxon>Mycena</taxon>
    </lineage>
</organism>
<proteinExistence type="predicted"/>
<evidence type="ECO:0000313" key="3">
    <source>
        <dbReference type="Proteomes" id="UP001219525"/>
    </source>
</evidence>
<evidence type="ECO:0000256" key="1">
    <source>
        <dbReference type="SAM" id="MobiDB-lite"/>
    </source>
</evidence>
<feature type="region of interest" description="Disordered" evidence="1">
    <location>
        <begin position="69"/>
        <end position="119"/>
    </location>
</feature>
<dbReference type="EMBL" id="JARJCW010000007">
    <property type="protein sequence ID" value="KAJ7222156.1"/>
    <property type="molecule type" value="Genomic_DNA"/>
</dbReference>
<evidence type="ECO:0000313" key="2">
    <source>
        <dbReference type="EMBL" id="KAJ7222156.1"/>
    </source>
</evidence>
<comment type="caution">
    <text evidence="2">The sequence shown here is derived from an EMBL/GenBank/DDBJ whole genome shotgun (WGS) entry which is preliminary data.</text>
</comment>
<keyword evidence="3" id="KW-1185">Reference proteome</keyword>
<sequence length="207" mass="22878">MPFPVDAATRSAINVAAGCDVGTQFDLEGFPVPPIMPLTLGPSSIIAEMILWRWSSVTSSTILRVVTSVQRRPSSPHSMRHLRHSASLPIPPSPESPESPPRPASKRSRNAEVDESNIVRTSRVRAPTKRLLESRLGLRKNPRSVTAIPYSAHIPTVSQLSVERQADDIFDSTVGEYYTFWVILSHVHARSLWPAACWRVAVLSRLA</sequence>
<gene>
    <name evidence="2" type="ORF">GGX14DRAFT_387988</name>
</gene>
<dbReference type="Proteomes" id="UP001219525">
    <property type="component" value="Unassembled WGS sequence"/>
</dbReference>
<accession>A0AAD6VT78</accession>
<feature type="compositionally biased region" description="Pro residues" evidence="1">
    <location>
        <begin position="89"/>
        <end position="103"/>
    </location>
</feature>
<dbReference type="AlphaFoldDB" id="A0AAD6VT78"/>
<name>A0AAD6VT78_9AGAR</name>
<reference evidence="2" key="1">
    <citation type="submission" date="2023-03" db="EMBL/GenBank/DDBJ databases">
        <title>Massive genome expansion in bonnet fungi (Mycena s.s.) driven by repeated elements and novel gene families across ecological guilds.</title>
        <authorList>
            <consortium name="Lawrence Berkeley National Laboratory"/>
            <person name="Harder C.B."/>
            <person name="Miyauchi S."/>
            <person name="Viragh M."/>
            <person name="Kuo A."/>
            <person name="Thoen E."/>
            <person name="Andreopoulos B."/>
            <person name="Lu D."/>
            <person name="Skrede I."/>
            <person name="Drula E."/>
            <person name="Henrissat B."/>
            <person name="Morin E."/>
            <person name="Kohler A."/>
            <person name="Barry K."/>
            <person name="LaButti K."/>
            <person name="Morin E."/>
            <person name="Salamov A."/>
            <person name="Lipzen A."/>
            <person name="Mereny Z."/>
            <person name="Hegedus B."/>
            <person name="Baldrian P."/>
            <person name="Stursova M."/>
            <person name="Weitz H."/>
            <person name="Taylor A."/>
            <person name="Grigoriev I.V."/>
            <person name="Nagy L.G."/>
            <person name="Martin F."/>
            <person name="Kauserud H."/>
        </authorList>
    </citation>
    <scope>NUCLEOTIDE SEQUENCE</scope>
    <source>
        <strain evidence="2">9144</strain>
    </source>
</reference>
<protein>
    <submittedName>
        <fullName evidence="2">Uncharacterized protein</fullName>
    </submittedName>
</protein>